<feature type="region of interest" description="Disordered" evidence="2">
    <location>
        <begin position="201"/>
        <end position="312"/>
    </location>
</feature>
<dbReference type="Pfam" id="PF03359">
    <property type="entry name" value="GKAP"/>
    <property type="match status" value="1"/>
</dbReference>
<proteinExistence type="inferred from homology"/>
<dbReference type="GO" id="GO:0023052">
    <property type="term" value="P:signaling"/>
    <property type="evidence" value="ECO:0007669"/>
    <property type="project" value="InterPro"/>
</dbReference>
<dbReference type="Proteomes" id="UP001163046">
    <property type="component" value="Unassembled WGS sequence"/>
</dbReference>
<feature type="compositionally biased region" description="Basic and acidic residues" evidence="2">
    <location>
        <begin position="34"/>
        <end position="48"/>
    </location>
</feature>
<feature type="region of interest" description="Disordered" evidence="2">
    <location>
        <begin position="419"/>
        <end position="476"/>
    </location>
</feature>
<dbReference type="GO" id="GO:0007059">
    <property type="term" value="P:chromosome segregation"/>
    <property type="evidence" value="ECO:0007669"/>
    <property type="project" value="TreeGrafter"/>
</dbReference>
<sequence>MENIATKKFVYDHVSSYKARGKSGASSRNVRVQRASENRQRSRMDEVSKRRRMPLSPLADENAVDKGLIAEENEEQNDKTSNPDLSRRDRLLKWREERQQKKGTEAQKKSFVVRHVKYDKEATLFAGEMKKAAKGLAQLIKPSQYAVTKPEKRVTRASTRIAKQSSNLAADLKTVKKVEPKSKAAGSDKLHVKEKTEIIQEKTARVTRQSLRTKSSSSGKGVAVSQSSKKVAAEPKKQVKTRSQAKKVKDQPPSEIQCPSKLDKQTGQTSPIEEKTAAFEKLNFPPLDNIKNTVSFGRGSTEGAERGTGTEAQSFAPTDFQFTAPSGVNTFTYFSKTFKFQPLSPNSATEFMFPSSSSSLFSPKADKPAAQKQGENAIYEDPVAACHLNNEVTACESNPQQQADHEMIDAASETCSVPMETCDGSEKRQSGDEVVENDCTSQSSDGEIPSTDQQQSEGTVEMDTGMDSGDVLEDQDVGGEQHDATYFRNLVKRETDGLNEICAQWEKINAEEQHLSEEVSGQIRTTIGQGQLLIDQRFRQFSGLIDMSEDKNAEKQATASDLQGFWEMIYFQVEDVNAKFDALKKLKENNWKEEEKKPKKVTKKSKAKKPTAGDDAGKPSNKQGAARNRIQEMRMAMKAKMAVDKEKLRAEKRHQEEEAFITILTPVKKSKKNDGSEEVVLTPVRRSIRKTPQIRSMLGNSTTPVVVTTPKIISENSPGLRLTPDNGNLPIELAITGISVAQVDDTREEGEVARGMDLQLEEDEKQCELKQQGEAVLKSACKSTENKSRKSSGKVTFQSPDQESTPECAVHEVAYSPMVTAVPDSAGSDENRAKKPTPQRFSARKCRSRMGTPYYQQGPRRRVSVVDEDVGHEAESSEGRSSSDSESSDAAKATEHCPSSGLRRSSRRTPSKYRDSTPLEGVSDQTGKTPADVSVKLFHAAEESTTRETPKHGLEQDVFSKYLCSSSSDEEDCVKEPVVSVNVAENDVFEDEATRPEDFAVNENVNLTPPEEPHSFIRPSITNSEPKTGRTPIHFLRYLSDIDTPSPNSRQITPMPKTTIFMSPSGSSKTPALADSLGMMSPENAVPRFPAKSEEGSPLLSLAPVAGKESPAPVTPCSQLAAFCLDDSPVDSEKRRDSVFFAPGSTAVIRAQDNLMAFSPVLDANETEQEEVNL</sequence>
<feature type="region of interest" description="Disordered" evidence="2">
    <location>
        <begin position="1"/>
        <end position="109"/>
    </location>
</feature>
<feature type="compositionally biased region" description="Basic residues" evidence="2">
    <location>
        <begin position="598"/>
        <end position="609"/>
    </location>
</feature>
<feature type="compositionally biased region" description="Polar residues" evidence="2">
    <location>
        <begin position="793"/>
        <end position="805"/>
    </location>
</feature>
<evidence type="ECO:0000256" key="2">
    <source>
        <dbReference type="SAM" id="MobiDB-lite"/>
    </source>
</evidence>
<comment type="caution">
    <text evidence="3">The sequence shown here is derived from an EMBL/GenBank/DDBJ whole genome shotgun (WGS) entry which is preliminary data.</text>
</comment>
<name>A0A9X0CF32_9CNID</name>
<evidence type="ECO:0000313" key="4">
    <source>
        <dbReference type="Proteomes" id="UP001163046"/>
    </source>
</evidence>
<feature type="compositionally biased region" description="Polar residues" evidence="2">
    <location>
        <begin position="438"/>
        <end position="458"/>
    </location>
</feature>
<dbReference type="GO" id="GO:0008017">
    <property type="term" value="F:microtubule binding"/>
    <property type="evidence" value="ECO:0007669"/>
    <property type="project" value="TreeGrafter"/>
</dbReference>
<dbReference type="InterPro" id="IPR005026">
    <property type="entry name" value="SAPAP"/>
</dbReference>
<reference evidence="3" key="1">
    <citation type="submission" date="2023-01" db="EMBL/GenBank/DDBJ databases">
        <title>Genome assembly of the deep-sea coral Lophelia pertusa.</title>
        <authorList>
            <person name="Herrera S."/>
            <person name="Cordes E."/>
        </authorList>
    </citation>
    <scope>NUCLEOTIDE SEQUENCE</scope>
    <source>
        <strain evidence="3">USNM1676648</strain>
        <tissue evidence="3">Polyp</tissue>
    </source>
</reference>
<protein>
    <submittedName>
        <fullName evidence="3">Cell cycle</fullName>
    </submittedName>
</protein>
<accession>A0A9X0CF32</accession>
<organism evidence="3 4">
    <name type="scientific">Desmophyllum pertusum</name>
    <dbReference type="NCBI Taxonomy" id="174260"/>
    <lineage>
        <taxon>Eukaryota</taxon>
        <taxon>Metazoa</taxon>
        <taxon>Cnidaria</taxon>
        <taxon>Anthozoa</taxon>
        <taxon>Hexacorallia</taxon>
        <taxon>Scleractinia</taxon>
        <taxon>Caryophylliina</taxon>
        <taxon>Caryophylliidae</taxon>
        <taxon>Desmophyllum</taxon>
    </lineage>
</organism>
<dbReference type="GO" id="GO:0005634">
    <property type="term" value="C:nucleus"/>
    <property type="evidence" value="ECO:0007669"/>
    <property type="project" value="TreeGrafter"/>
</dbReference>
<dbReference type="AlphaFoldDB" id="A0A9X0CF32"/>
<evidence type="ECO:0000256" key="1">
    <source>
        <dbReference type="ARBA" id="ARBA00008839"/>
    </source>
</evidence>
<feature type="compositionally biased region" description="Basic and acidic residues" evidence="2">
    <location>
        <begin position="85"/>
        <end position="108"/>
    </location>
</feature>
<dbReference type="OrthoDB" id="5971971at2759"/>
<comment type="similarity">
    <text evidence="1">Belongs to the SAPAP family.</text>
</comment>
<dbReference type="GO" id="GO:0051382">
    <property type="term" value="P:kinetochore assembly"/>
    <property type="evidence" value="ECO:0007669"/>
    <property type="project" value="TreeGrafter"/>
</dbReference>
<feature type="compositionally biased region" description="Basic and acidic residues" evidence="2">
    <location>
        <begin position="869"/>
        <end position="883"/>
    </location>
</feature>
<evidence type="ECO:0000313" key="3">
    <source>
        <dbReference type="EMBL" id="KAJ7333718.1"/>
    </source>
</evidence>
<feature type="compositionally biased region" description="Polar residues" evidence="2">
    <location>
        <begin position="1060"/>
        <end position="1070"/>
    </location>
</feature>
<gene>
    <name evidence="3" type="primary">DLGAP5</name>
    <name evidence="3" type="ORF">OS493_015801</name>
</gene>
<dbReference type="GO" id="GO:0005737">
    <property type="term" value="C:cytoplasm"/>
    <property type="evidence" value="ECO:0007669"/>
    <property type="project" value="TreeGrafter"/>
</dbReference>
<dbReference type="GO" id="GO:0051642">
    <property type="term" value="P:centrosome localization"/>
    <property type="evidence" value="ECO:0007669"/>
    <property type="project" value="TreeGrafter"/>
</dbReference>
<feature type="compositionally biased region" description="Basic residues" evidence="2">
    <location>
        <begin position="834"/>
        <end position="848"/>
    </location>
</feature>
<dbReference type="GO" id="GO:0031616">
    <property type="term" value="C:spindle pole centrosome"/>
    <property type="evidence" value="ECO:0007669"/>
    <property type="project" value="TreeGrafter"/>
</dbReference>
<dbReference type="GO" id="GO:0007346">
    <property type="term" value="P:regulation of mitotic cell cycle"/>
    <property type="evidence" value="ECO:0007669"/>
    <property type="project" value="TreeGrafter"/>
</dbReference>
<feature type="region of interest" description="Disordered" evidence="2">
    <location>
        <begin position="592"/>
        <end position="627"/>
    </location>
</feature>
<dbReference type="PANTHER" id="PTHR12353">
    <property type="entry name" value="DISKS LARGE-ASSOCIATED PROTEIN DAP SAP90/PSD-95-ASSOCIATED PROTEIN"/>
    <property type="match status" value="1"/>
</dbReference>
<feature type="compositionally biased region" description="Low complexity" evidence="2">
    <location>
        <begin position="214"/>
        <end position="230"/>
    </location>
</feature>
<feature type="region of interest" description="Disordered" evidence="2">
    <location>
        <begin position="1044"/>
        <end position="1072"/>
    </location>
</feature>
<dbReference type="PANTHER" id="PTHR12353:SF1">
    <property type="entry name" value="DISKS LARGE-ASSOCIATED PROTEIN 5"/>
    <property type="match status" value="1"/>
</dbReference>
<dbReference type="GO" id="GO:0007052">
    <property type="term" value="P:mitotic spindle organization"/>
    <property type="evidence" value="ECO:0007669"/>
    <property type="project" value="TreeGrafter"/>
</dbReference>
<keyword evidence="4" id="KW-1185">Reference proteome</keyword>
<dbReference type="EMBL" id="MU827785">
    <property type="protein sequence ID" value="KAJ7333718.1"/>
    <property type="molecule type" value="Genomic_DNA"/>
</dbReference>
<feature type="region of interest" description="Disordered" evidence="2">
    <location>
        <begin position="1008"/>
        <end position="1029"/>
    </location>
</feature>
<feature type="region of interest" description="Disordered" evidence="2">
    <location>
        <begin position="780"/>
        <end position="930"/>
    </location>
</feature>